<keyword evidence="2" id="KW-1185">Reference proteome</keyword>
<accession>A0ABM8VMK0</accession>
<name>A0ABM8VMK0_9BACL</name>
<dbReference type="EMBL" id="CAJVCE010000014">
    <property type="protein sequence ID" value="CAG7650063.1"/>
    <property type="molecule type" value="Genomic_DNA"/>
</dbReference>
<dbReference type="Pfam" id="PF14149">
    <property type="entry name" value="YhfH"/>
    <property type="match status" value="1"/>
</dbReference>
<proteinExistence type="predicted"/>
<dbReference type="InterPro" id="IPR025432">
    <property type="entry name" value="YhfH-like"/>
</dbReference>
<protein>
    <submittedName>
        <fullName evidence="1">Uncharacterized protein</fullName>
    </submittedName>
</protein>
<sequence>MSYGTVSYISTRLPFHPDANAAAKLQSVTVRPRLFQRLRHDPLQTMLPFQSSASMGTPHTKASRPYSRLLCHICFDANGSHYVKMLVHLPANHGMNVYCTPKKRLHFKPFSSIVGVSRTEGVIVMLMRSSDFYESLPPRCCDTCGEPMEELADCYICTCTACQGITFYPLSPAVSYTPGSPPTAGPPAAPSGNYP</sequence>
<organism evidence="1 2">
    <name type="scientific">Paenibacillus allorhizosphaerae</name>
    <dbReference type="NCBI Taxonomy" id="2849866"/>
    <lineage>
        <taxon>Bacteria</taxon>
        <taxon>Bacillati</taxon>
        <taxon>Bacillota</taxon>
        <taxon>Bacilli</taxon>
        <taxon>Bacillales</taxon>
        <taxon>Paenibacillaceae</taxon>
        <taxon>Paenibacillus</taxon>
    </lineage>
</organism>
<evidence type="ECO:0000313" key="2">
    <source>
        <dbReference type="Proteomes" id="UP000730618"/>
    </source>
</evidence>
<reference evidence="1 2" key="1">
    <citation type="submission" date="2021-06" db="EMBL/GenBank/DDBJ databases">
        <authorList>
            <person name="Criscuolo A."/>
        </authorList>
    </citation>
    <scope>NUCLEOTIDE SEQUENCE [LARGE SCALE GENOMIC DNA]</scope>
    <source>
        <strain evidence="2">CIP 111802</strain>
    </source>
</reference>
<gene>
    <name evidence="1" type="ORF">PAECIP111802_04627</name>
</gene>
<dbReference type="Proteomes" id="UP000730618">
    <property type="component" value="Unassembled WGS sequence"/>
</dbReference>
<evidence type="ECO:0000313" key="1">
    <source>
        <dbReference type="EMBL" id="CAG7650063.1"/>
    </source>
</evidence>
<comment type="caution">
    <text evidence="1">The sequence shown here is derived from an EMBL/GenBank/DDBJ whole genome shotgun (WGS) entry which is preliminary data.</text>
</comment>